<sequence length="104" mass="11263">MIKKYALASAVVASAFSFVPSAQAQREAMGMFYQMQMAPRVCGWQNAPSTAKLDAAITAQEQGLRVTAADREAMRRAAEVALRADPTNCAADGMLRMMFDEAVK</sequence>
<gene>
    <name evidence="2" type="ORF">GXW76_06835</name>
</gene>
<organism evidence="2 3">
    <name type="scientific">Neoroseomonas soli</name>
    <dbReference type="NCBI Taxonomy" id="1081025"/>
    <lineage>
        <taxon>Bacteria</taxon>
        <taxon>Pseudomonadati</taxon>
        <taxon>Pseudomonadota</taxon>
        <taxon>Alphaproteobacteria</taxon>
        <taxon>Acetobacterales</taxon>
        <taxon>Acetobacteraceae</taxon>
        <taxon>Neoroseomonas</taxon>
    </lineage>
</organism>
<evidence type="ECO:0000313" key="2">
    <source>
        <dbReference type="EMBL" id="MBR0670883.1"/>
    </source>
</evidence>
<evidence type="ECO:0000313" key="3">
    <source>
        <dbReference type="Proteomes" id="UP001138751"/>
    </source>
</evidence>
<keyword evidence="3" id="KW-1185">Reference proteome</keyword>
<name>A0A9X9WUQ4_9PROT</name>
<reference evidence="2" key="2">
    <citation type="journal article" date="2021" name="Syst. Appl. Microbiol.">
        <title>Roseomonas hellenica sp. nov., isolated from roots of wild-growing Alkanna tinctoria.</title>
        <authorList>
            <person name="Rat A."/>
            <person name="Naranjo H.D."/>
            <person name="Lebbe L."/>
            <person name="Cnockaert M."/>
            <person name="Krigas N."/>
            <person name="Grigoriadou K."/>
            <person name="Maloupa E."/>
            <person name="Willems A."/>
        </authorList>
    </citation>
    <scope>NUCLEOTIDE SEQUENCE</scope>
    <source>
        <strain evidence="2">LMG 31231</strain>
    </source>
</reference>
<comment type="caution">
    <text evidence="2">The sequence shown here is derived from an EMBL/GenBank/DDBJ whole genome shotgun (WGS) entry which is preliminary data.</text>
</comment>
<reference evidence="2" key="1">
    <citation type="submission" date="2020-01" db="EMBL/GenBank/DDBJ databases">
        <authorList>
            <person name="Rat A."/>
        </authorList>
    </citation>
    <scope>NUCLEOTIDE SEQUENCE</scope>
    <source>
        <strain evidence="2">LMG 31231</strain>
    </source>
</reference>
<dbReference type="Proteomes" id="UP001138751">
    <property type="component" value="Unassembled WGS sequence"/>
</dbReference>
<accession>A0A9X9WUQ4</accession>
<dbReference type="AlphaFoldDB" id="A0A9X9WUQ4"/>
<protein>
    <submittedName>
        <fullName evidence="2">Uncharacterized protein</fullName>
    </submittedName>
</protein>
<proteinExistence type="predicted"/>
<feature type="chain" id="PRO_5040747536" evidence="1">
    <location>
        <begin position="25"/>
        <end position="104"/>
    </location>
</feature>
<feature type="signal peptide" evidence="1">
    <location>
        <begin position="1"/>
        <end position="24"/>
    </location>
</feature>
<dbReference type="EMBL" id="JAAEDM010000012">
    <property type="protein sequence ID" value="MBR0670883.1"/>
    <property type="molecule type" value="Genomic_DNA"/>
</dbReference>
<dbReference type="RefSeq" id="WP_211861261.1">
    <property type="nucleotide sequence ID" value="NZ_JAAEDM010000012.1"/>
</dbReference>
<keyword evidence="1" id="KW-0732">Signal</keyword>
<evidence type="ECO:0000256" key="1">
    <source>
        <dbReference type="SAM" id="SignalP"/>
    </source>
</evidence>